<dbReference type="Gene3D" id="3.40.50.850">
    <property type="entry name" value="Isochorismatase-like"/>
    <property type="match status" value="1"/>
</dbReference>
<feature type="domain" description="Isochorismatase-like" evidence="2">
    <location>
        <begin position="7"/>
        <end position="178"/>
    </location>
</feature>
<protein>
    <submittedName>
        <fullName evidence="3">Cysteine hydrolase</fullName>
    </submittedName>
</protein>
<evidence type="ECO:0000256" key="1">
    <source>
        <dbReference type="ARBA" id="ARBA00022801"/>
    </source>
</evidence>
<dbReference type="InterPro" id="IPR036380">
    <property type="entry name" value="Isochorismatase-like_sf"/>
</dbReference>
<dbReference type="Pfam" id="PF00857">
    <property type="entry name" value="Isochorismatase"/>
    <property type="match status" value="1"/>
</dbReference>
<evidence type="ECO:0000259" key="2">
    <source>
        <dbReference type="Pfam" id="PF00857"/>
    </source>
</evidence>
<gene>
    <name evidence="3" type="ORF">NX773_22790</name>
</gene>
<name>A0ABT2BR51_9BURK</name>
<dbReference type="PANTHER" id="PTHR43540">
    <property type="entry name" value="PEROXYUREIDOACRYLATE/UREIDOACRYLATE AMIDOHYDROLASE-RELATED"/>
    <property type="match status" value="1"/>
</dbReference>
<dbReference type="InterPro" id="IPR050272">
    <property type="entry name" value="Isochorismatase-like_hydrls"/>
</dbReference>
<proteinExistence type="predicted"/>
<dbReference type="GO" id="GO:0016787">
    <property type="term" value="F:hydrolase activity"/>
    <property type="evidence" value="ECO:0007669"/>
    <property type="project" value="UniProtKB-KW"/>
</dbReference>
<keyword evidence="4" id="KW-1185">Reference proteome</keyword>
<dbReference type="SUPFAM" id="SSF52499">
    <property type="entry name" value="Isochorismatase-like hydrolases"/>
    <property type="match status" value="1"/>
</dbReference>
<evidence type="ECO:0000313" key="4">
    <source>
        <dbReference type="Proteomes" id="UP001205861"/>
    </source>
</evidence>
<dbReference type="Proteomes" id="UP001205861">
    <property type="component" value="Unassembled WGS sequence"/>
</dbReference>
<comment type="caution">
    <text evidence="3">The sequence shown here is derived from an EMBL/GenBank/DDBJ whole genome shotgun (WGS) entry which is preliminary data.</text>
</comment>
<evidence type="ECO:0000313" key="3">
    <source>
        <dbReference type="EMBL" id="MCS0610994.1"/>
    </source>
</evidence>
<dbReference type="InterPro" id="IPR000868">
    <property type="entry name" value="Isochorismatase-like_dom"/>
</dbReference>
<accession>A0ABT2BR51</accession>
<dbReference type="RefSeq" id="WP_258858524.1">
    <property type="nucleotide sequence ID" value="NZ_JANUGV010000011.1"/>
</dbReference>
<dbReference type="EMBL" id="JANUGV010000011">
    <property type="protein sequence ID" value="MCS0610994.1"/>
    <property type="molecule type" value="Genomic_DNA"/>
</dbReference>
<keyword evidence="1 3" id="KW-0378">Hydrolase</keyword>
<dbReference type="CDD" id="cd01014">
    <property type="entry name" value="nicotinamidase_related"/>
    <property type="match status" value="1"/>
</dbReference>
<reference evidence="3 4" key="1">
    <citation type="submission" date="2022-08" db="EMBL/GenBank/DDBJ databases">
        <title>Reclassification of Massilia species as members of the genera Telluria, Duganella, Pseudoduganella, Mokoshia gen. nov. and Zemynaea gen. nov. using orthogonal and non-orthogonal genome-based approaches.</title>
        <authorList>
            <person name="Bowman J.P."/>
        </authorList>
    </citation>
    <scope>NUCLEOTIDE SEQUENCE [LARGE SCALE GENOMIC DNA]</scope>
    <source>
        <strain evidence="3 4">JCM 31607</strain>
    </source>
</reference>
<sequence>MNKPHRALIVIDVQNEYVDGNLPIEYPGVEGSLANIGRAMDAARAANVPVVVVQNTAPAGAPLFDKGSHGWALHEVVASRPHEHYIEKRLPSAFTGTDLAAWIRQHGIDTLTVAGYMSHNCVASTVFEALHAGLAVEVLIDATGSVPYANRAGTASARQIHDTFMVVFQSRFAAVLPTAEWIGVLATGAAPERDTIYGSNQRARSAKPGAAL</sequence>
<dbReference type="PANTHER" id="PTHR43540:SF6">
    <property type="entry name" value="ISOCHORISMATASE-LIKE DOMAIN-CONTAINING PROTEIN"/>
    <property type="match status" value="1"/>
</dbReference>
<organism evidence="3 4">
    <name type="scientific">Massilia solisilvae</name>
    <dbReference type="NCBI Taxonomy" id="1811225"/>
    <lineage>
        <taxon>Bacteria</taxon>
        <taxon>Pseudomonadati</taxon>
        <taxon>Pseudomonadota</taxon>
        <taxon>Betaproteobacteria</taxon>
        <taxon>Burkholderiales</taxon>
        <taxon>Oxalobacteraceae</taxon>
        <taxon>Telluria group</taxon>
        <taxon>Massilia</taxon>
    </lineage>
</organism>